<evidence type="ECO:0000259" key="4">
    <source>
        <dbReference type="PROSITE" id="PS50179"/>
    </source>
</evidence>
<protein>
    <recommendedName>
        <fullName evidence="8">Target of myb1 membrane trafficking protein</fullName>
    </recommendedName>
</protein>
<reference evidence="6" key="2">
    <citation type="submission" date="2025-09" db="UniProtKB">
        <authorList>
            <consortium name="Ensembl"/>
        </authorList>
    </citation>
    <scope>IDENTIFICATION</scope>
</reference>
<proteinExistence type="predicted"/>
<organism evidence="6 7">
    <name type="scientific">Gadus morhua</name>
    <name type="common">Atlantic cod</name>
    <dbReference type="NCBI Taxonomy" id="8049"/>
    <lineage>
        <taxon>Eukaryota</taxon>
        <taxon>Metazoa</taxon>
        <taxon>Chordata</taxon>
        <taxon>Craniata</taxon>
        <taxon>Vertebrata</taxon>
        <taxon>Euteleostomi</taxon>
        <taxon>Actinopterygii</taxon>
        <taxon>Neopterygii</taxon>
        <taxon>Teleostei</taxon>
        <taxon>Neoteleostei</taxon>
        <taxon>Acanthomorphata</taxon>
        <taxon>Zeiogadaria</taxon>
        <taxon>Gadariae</taxon>
        <taxon>Gadiformes</taxon>
        <taxon>Gadoidei</taxon>
        <taxon>Gadidae</taxon>
        <taxon>Gadus</taxon>
    </lineage>
</organism>
<dbReference type="InterPro" id="IPR004152">
    <property type="entry name" value="GAT_dom"/>
</dbReference>
<dbReference type="GO" id="GO:0043130">
    <property type="term" value="F:ubiquitin binding"/>
    <property type="evidence" value="ECO:0007669"/>
    <property type="project" value="InterPro"/>
</dbReference>
<evidence type="ECO:0000256" key="3">
    <source>
        <dbReference type="SAM" id="MobiDB-lite"/>
    </source>
</evidence>
<feature type="region of interest" description="Disordered" evidence="3">
    <location>
        <begin position="389"/>
        <end position="415"/>
    </location>
</feature>
<evidence type="ECO:0000256" key="1">
    <source>
        <dbReference type="ARBA" id="ARBA00022448"/>
    </source>
</evidence>
<dbReference type="PANTHER" id="PTHR13856">
    <property type="entry name" value="VHS DOMAIN CONTAINING PROTEIN FAMILY"/>
    <property type="match status" value="1"/>
</dbReference>
<feature type="region of interest" description="Disordered" evidence="3">
    <location>
        <begin position="306"/>
        <end position="340"/>
    </location>
</feature>
<gene>
    <name evidence="6" type="primary">tom1</name>
</gene>
<dbReference type="Proteomes" id="UP000694546">
    <property type="component" value="Unassembled WGS sequence"/>
</dbReference>
<keyword evidence="2" id="KW-0653">Protein transport</keyword>
<dbReference type="SMART" id="SM00288">
    <property type="entry name" value="VHS"/>
    <property type="match status" value="1"/>
</dbReference>
<dbReference type="Ensembl" id="ENSGMOT00000029457.1">
    <property type="protein sequence ID" value="ENSGMOP00000049778.1"/>
    <property type="gene ID" value="ENSGMOG00000037190.1"/>
</dbReference>
<dbReference type="PANTHER" id="PTHR13856:SF32">
    <property type="entry name" value="TARGET OF MYB1 MEMBRANE TRAFFICKING PROTEIN"/>
    <property type="match status" value="1"/>
</dbReference>
<dbReference type="GO" id="GO:0035091">
    <property type="term" value="F:phosphatidylinositol binding"/>
    <property type="evidence" value="ECO:0007669"/>
    <property type="project" value="InterPro"/>
</dbReference>
<evidence type="ECO:0000256" key="2">
    <source>
        <dbReference type="ARBA" id="ARBA00022927"/>
    </source>
</evidence>
<dbReference type="GO" id="GO:0015031">
    <property type="term" value="P:protein transport"/>
    <property type="evidence" value="ECO:0007669"/>
    <property type="project" value="UniProtKB-UniRule"/>
</dbReference>
<dbReference type="InterPro" id="IPR008942">
    <property type="entry name" value="ENTH_VHS"/>
</dbReference>
<feature type="region of interest" description="Disordered" evidence="3">
    <location>
        <begin position="865"/>
        <end position="891"/>
    </location>
</feature>
<dbReference type="GO" id="GO:0007165">
    <property type="term" value="P:signal transduction"/>
    <property type="evidence" value="ECO:0007669"/>
    <property type="project" value="TreeGrafter"/>
</dbReference>
<accession>A0A8C5BQV8</accession>
<sequence>MEFLIGNLFSTPIGTRIELATSSSLQSEDWALTMEICDLVNGSEEGPRDAVKAVRRRIVGNKNFKEVMYTLSVLEACVKNCGHRFHVLVSTREFIEAVLVRAIIPRNNPPLVLHDRVLSLIQAWADAFRSSPDLTGVVSVYEDLRRKGLDFPVVQLDGNSTSNPAARKVKKLKADMGGVQSDLTIMADMMSQLDPVTAAHTDVERLQQLYLVCKAMQDRILEMVPRLSEEQLIEELLVVNDEMNTTFARYQRFERQMTNGESTTPKTPTYVNLTELGLASNSVDQSDVFNQFPVEAVSSQFVNLSTRESDSDADFPQTNSESHLRGSEPGGDAVQGVASAHAHCIQTHGMDPSRSLSPYSDWMVRRGMIPLNQSNMMDDVEKWLDYDDENADFDDSEGVTSAGKPPWSQGPLPWSPPLVLSTGPLPWSPPLVPSSGPLPWSSGPLLWSPPLVLWSPPLVLSTGPLVPSSGPLPWSSPLVLWSPPLVPSTGPLPWSSPLVPSPGPLHWSPPLVLWSPPLVLSPGPLVPSSGPLPWSSPLVLWSPPLVPSTGPLPWSSPLVPSPGPLHWSPPLVLWSPPLVLWSPPLVPSSGPLLWSSGPLPWSPPLVPSSGPLVPSPGPLVPSSGPLLWSPPLVLWSPPLVPSSGPLVPSPGPLYWSPPLVLWSPPLVPSTGPLPWSPPLVPSPGPLHWSPPLVLWSPPLVLWSPPLVLSSGPLLWSSGPLPWSPPLVPSSGPLVPSPGPLVPSSGPLLWSPPLVLWSPPLVPSSGPLVPSPGPLYWSPPLVPSPGPLHWSPPLVPSTGPLLWSSGPLPWSSPLVLWSPPLVPSSGPLLWSPPLVPSPGPLGSLTGCVFPEFDRFLAGRAQAAERLPSLRTPSLDHSPPGTCSQDPPHLDPL</sequence>
<dbReference type="Gene3D" id="1.25.40.90">
    <property type="match status" value="1"/>
</dbReference>
<reference evidence="6" key="1">
    <citation type="submission" date="2025-08" db="UniProtKB">
        <authorList>
            <consortium name="Ensembl"/>
        </authorList>
    </citation>
    <scope>IDENTIFICATION</scope>
</reference>
<evidence type="ECO:0000259" key="5">
    <source>
        <dbReference type="PROSITE" id="PS50909"/>
    </source>
</evidence>
<dbReference type="Pfam" id="PF00790">
    <property type="entry name" value="VHS"/>
    <property type="match status" value="1"/>
</dbReference>
<dbReference type="AlphaFoldDB" id="A0A8C5BQV8"/>
<dbReference type="GO" id="GO:0005768">
    <property type="term" value="C:endosome"/>
    <property type="evidence" value="ECO:0007669"/>
    <property type="project" value="TreeGrafter"/>
</dbReference>
<evidence type="ECO:0000313" key="7">
    <source>
        <dbReference type="Proteomes" id="UP000694546"/>
    </source>
</evidence>
<dbReference type="Gene3D" id="1.20.58.160">
    <property type="match status" value="1"/>
</dbReference>
<evidence type="ECO:0008006" key="8">
    <source>
        <dbReference type="Google" id="ProtNLM"/>
    </source>
</evidence>
<name>A0A8C5BQV8_GADMO</name>
<dbReference type="GO" id="GO:0030276">
    <property type="term" value="F:clathrin binding"/>
    <property type="evidence" value="ECO:0007669"/>
    <property type="project" value="TreeGrafter"/>
</dbReference>
<keyword evidence="7" id="KW-1185">Reference proteome</keyword>
<feature type="domain" description="GAT" evidence="5">
    <location>
        <begin position="167"/>
        <end position="255"/>
    </location>
</feature>
<dbReference type="SUPFAM" id="SSF48464">
    <property type="entry name" value="ENTH/VHS domain"/>
    <property type="match status" value="1"/>
</dbReference>
<dbReference type="PROSITE" id="PS50909">
    <property type="entry name" value="GAT"/>
    <property type="match status" value="1"/>
</dbReference>
<dbReference type="InterPro" id="IPR038425">
    <property type="entry name" value="GAT_sf"/>
</dbReference>
<dbReference type="SUPFAM" id="SSF89009">
    <property type="entry name" value="GAT-like domain"/>
    <property type="match status" value="1"/>
</dbReference>
<dbReference type="GeneTree" id="ENSGT00940000156865"/>
<keyword evidence="1" id="KW-0813">Transport</keyword>
<dbReference type="Pfam" id="PF03127">
    <property type="entry name" value="GAT"/>
    <property type="match status" value="1"/>
</dbReference>
<evidence type="ECO:0000313" key="6">
    <source>
        <dbReference type="Ensembl" id="ENSGMOP00000049778.1"/>
    </source>
</evidence>
<dbReference type="InterPro" id="IPR002014">
    <property type="entry name" value="VHS_dom"/>
</dbReference>
<dbReference type="PROSITE" id="PS50179">
    <property type="entry name" value="VHS"/>
    <property type="match status" value="1"/>
</dbReference>
<feature type="domain" description="VHS" evidence="4">
    <location>
        <begin position="20"/>
        <end position="152"/>
    </location>
</feature>
<dbReference type="GO" id="GO:0016020">
    <property type="term" value="C:membrane"/>
    <property type="evidence" value="ECO:0007669"/>
    <property type="project" value="TreeGrafter"/>
</dbReference>